<evidence type="ECO:0000313" key="2">
    <source>
        <dbReference type="Proteomes" id="UP000248291"/>
    </source>
</evidence>
<sequence>MGGILPDFVSGFVSRFALRCDRYQQGFHSSGSLALTSHPAM</sequence>
<protein>
    <submittedName>
        <fullName evidence="1">Uncharacterized protein</fullName>
    </submittedName>
</protein>
<gene>
    <name evidence="1" type="ORF">KPSA3_05420</name>
</gene>
<reference evidence="1 2" key="1">
    <citation type="submission" date="2018-04" db="EMBL/GenBank/DDBJ databases">
        <title>Draft genome sequence of Pseudomonas syringae pv. actinidiae biovar 3 strains isolated from kiwifruit in Kagawa prefecture.</title>
        <authorList>
            <person name="Tabuchi M."/>
            <person name="Saito M."/>
            <person name="Fujiwara S."/>
            <person name="Sasa N."/>
            <person name="Akimitsu K."/>
            <person name="Gomi K."/>
            <person name="Konishi-Sugita S."/>
            <person name="Hamano K."/>
            <person name="Kataoka I."/>
        </authorList>
    </citation>
    <scope>NUCLEOTIDE SEQUENCE [LARGE SCALE GENOMIC DNA]</scope>
    <source>
        <strain evidence="1 2">MAFF212211</strain>
    </source>
</reference>
<dbReference type="EMBL" id="BGKA01000210">
    <property type="protein sequence ID" value="GBH19411.1"/>
    <property type="molecule type" value="Genomic_DNA"/>
</dbReference>
<proteinExistence type="predicted"/>
<dbReference type="Proteomes" id="UP000248291">
    <property type="component" value="Unassembled WGS sequence"/>
</dbReference>
<dbReference type="AlphaFoldDB" id="A0AAN4TN30"/>
<organism evidence="1 2">
    <name type="scientific">Pseudomonas syringae pv. actinidiae</name>
    <dbReference type="NCBI Taxonomy" id="103796"/>
    <lineage>
        <taxon>Bacteria</taxon>
        <taxon>Pseudomonadati</taxon>
        <taxon>Pseudomonadota</taxon>
        <taxon>Gammaproteobacteria</taxon>
        <taxon>Pseudomonadales</taxon>
        <taxon>Pseudomonadaceae</taxon>
        <taxon>Pseudomonas</taxon>
        <taxon>Pseudomonas syringae</taxon>
    </lineage>
</organism>
<name>A0AAN4TN30_PSESF</name>
<evidence type="ECO:0000313" key="1">
    <source>
        <dbReference type="EMBL" id="GBH19411.1"/>
    </source>
</evidence>
<comment type="caution">
    <text evidence="1">The sequence shown here is derived from an EMBL/GenBank/DDBJ whole genome shotgun (WGS) entry which is preliminary data.</text>
</comment>
<accession>A0AAN4TN30</accession>